<keyword evidence="1" id="KW-0561">Oxygen transport</keyword>
<keyword evidence="1" id="KW-0479">Metal-binding</keyword>
<feature type="domain" description="Globin" evidence="3">
    <location>
        <begin position="157"/>
        <end position="305"/>
    </location>
</feature>
<gene>
    <name evidence="4" type="ORF">niasHS_010779</name>
</gene>
<protein>
    <recommendedName>
        <fullName evidence="3">Globin domain-containing protein</fullName>
    </recommendedName>
</protein>
<name>A0ABD2IV30_HETSC</name>
<evidence type="ECO:0000256" key="2">
    <source>
        <dbReference type="SAM" id="MobiDB-lite"/>
    </source>
</evidence>
<feature type="compositionally biased region" description="Basic and acidic residues" evidence="2">
    <location>
        <begin position="362"/>
        <end position="371"/>
    </location>
</feature>
<dbReference type="InterPro" id="IPR012292">
    <property type="entry name" value="Globin/Proto"/>
</dbReference>
<accession>A0ABD2IV30</accession>
<dbReference type="EMBL" id="JBICCN010000254">
    <property type="protein sequence ID" value="KAL3082977.1"/>
    <property type="molecule type" value="Genomic_DNA"/>
</dbReference>
<keyword evidence="1" id="KW-0813">Transport</keyword>
<dbReference type="PROSITE" id="PS01033">
    <property type="entry name" value="GLOBIN"/>
    <property type="match status" value="1"/>
</dbReference>
<comment type="similarity">
    <text evidence="1">Belongs to the globin family.</text>
</comment>
<dbReference type="GO" id="GO:0005344">
    <property type="term" value="F:oxygen carrier activity"/>
    <property type="evidence" value="ECO:0007669"/>
    <property type="project" value="UniProtKB-KW"/>
</dbReference>
<organism evidence="4 5">
    <name type="scientific">Heterodera schachtii</name>
    <name type="common">Sugarbeet cyst nematode worm</name>
    <name type="synonym">Tylenchus schachtii</name>
    <dbReference type="NCBI Taxonomy" id="97005"/>
    <lineage>
        <taxon>Eukaryota</taxon>
        <taxon>Metazoa</taxon>
        <taxon>Ecdysozoa</taxon>
        <taxon>Nematoda</taxon>
        <taxon>Chromadorea</taxon>
        <taxon>Rhabditida</taxon>
        <taxon>Tylenchina</taxon>
        <taxon>Tylenchomorpha</taxon>
        <taxon>Tylenchoidea</taxon>
        <taxon>Heteroderidae</taxon>
        <taxon>Heteroderinae</taxon>
        <taxon>Heterodera</taxon>
    </lineage>
</organism>
<evidence type="ECO:0000313" key="5">
    <source>
        <dbReference type="Proteomes" id="UP001620645"/>
    </source>
</evidence>
<dbReference type="InterPro" id="IPR044399">
    <property type="entry name" value="Mb-like_M"/>
</dbReference>
<dbReference type="Gene3D" id="1.10.490.10">
    <property type="entry name" value="Globins"/>
    <property type="match status" value="1"/>
</dbReference>
<reference evidence="4 5" key="1">
    <citation type="submission" date="2024-10" db="EMBL/GenBank/DDBJ databases">
        <authorList>
            <person name="Kim D."/>
        </authorList>
    </citation>
    <scope>NUCLEOTIDE SEQUENCE [LARGE SCALE GENOMIC DNA]</scope>
    <source>
        <strain evidence="4">Taebaek</strain>
    </source>
</reference>
<keyword evidence="5" id="KW-1185">Reference proteome</keyword>
<feature type="compositionally biased region" description="Polar residues" evidence="2">
    <location>
        <begin position="340"/>
        <end position="355"/>
    </location>
</feature>
<feature type="compositionally biased region" description="Polar residues" evidence="2">
    <location>
        <begin position="40"/>
        <end position="60"/>
    </location>
</feature>
<proteinExistence type="inferred from homology"/>
<keyword evidence="1" id="KW-0349">Heme</keyword>
<evidence type="ECO:0000313" key="4">
    <source>
        <dbReference type="EMBL" id="KAL3082977.1"/>
    </source>
</evidence>
<sequence length="371" mass="41855">MGQSQGIPQSPPEGPSQENNGRTAQPNGATDEGIFRVKVSNCSNTSPRNLRQTFQMQNNRRQSRSKSLEPNAALDIRTIGHRKSSRFGTKTELKKRGQNLWNPEKAATQIIGQQLQNPHAQPPTIQLQTVSIHLKQFRNQNGKTDLLEDNKKDGITGLSTHQIQILQKIWERSPEVEISDCARNIMAHLLRSNAQMYQFFDLLGLSDREISSSPIFERQSANFVVVLDFVLGNLLEEIQKVCLALQQLGTQHARLPFPIETHHWALFSRCFEDNPPKEVFLNAEGHDLWKTMISFMIAQMRVGYDRAIDASSPTAQNAILSSPRLGAYRRPSEGKKEIGPTQQRGKLAGRSNTLAATEEMEDLKQNNKERN</sequence>
<feature type="region of interest" description="Disordered" evidence="2">
    <location>
        <begin position="321"/>
        <end position="371"/>
    </location>
</feature>
<dbReference type="InterPro" id="IPR000971">
    <property type="entry name" value="Globin"/>
</dbReference>
<evidence type="ECO:0000256" key="1">
    <source>
        <dbReference type="RuleBase" id="RU000356"/>
    </source>
</evidence>
<dbReference type="Pfam" id="PF00042">
    <property type="entry name" value="Globin"/>
    <property type="match status" value="1"/>
</dbReference>
<keyword evidence="1" id="KW-0408">Iron</keyword>
<dbReference type="AlphaFoldDB" id="A0ABD2IV30"/>
<feature type="region of interest" description="Disordered" evidence="2">
    <location>
        <begin position="1"/>
        <end position="73"/>
    </location>
</feature>
<dbReference type="CDD" id="cd01040">
    <property type="entry name" value="Mb-like"/>
    <property type="match status" value="1"/>
</dbReference>
<dbReference type="Proteomes" id="UP001620645">
    <property type="component" value="Unassembled WGS sequence"/>
</dbReference>
<evidence type="ECO:0000259" key="3">
    <source>
        <dbReference type="PROSITE" id="PS01033"/>
    </source>
</evidence>
<comment type="caution">
    <text evidence="4">The sequence shown here is derived from an EMBL/GenBank/DDBJ whole genome shotgun (WGS) entry which is preliminary data.</text>
</comment>
<dbReference type="SUPFAM" id="SSF46458">
    <property type="entry name" value="Globin-like"/>
    <property type="match status" value="1"/>
</dbReference>
<feature type="compositionally biased region" description="Polar residues" evidence="2">
    <location>
        <begin position="16"/>
        <end position="28"/>
    </location>
</feature>
<dbReference type="InterPro" id="IPR009050">
    <property type="entry name" value="Globin-like_sf"/>
</dbReference>